<evidence type="ECO:0000256" key="3">
    <source>
        <dbReference type="ARBA" id="ARBA00022679"/>
    </source>
</evidence>
<dbReference type="Pfam" id="PF00132">
    <property type="entry name" value="Hexapep"/>
    <property type="match status" value="1"/>
</dbReference>
<protein>
    <recommendedName>
        <fullName evidence="2">Serine acetyltransferase</fullName>
    </recommendedName>
</protein>
<dbReference type="PROSITE" id="PS00101">
    <property type="entry name" value="HEXAPEP_TRANSFERASES"/>
    <property type="match status" value="1"/>
</dbReference>
<dbReference type="SUPFAM" id="SSF51161">
    <property type="entry name" value="Trimeric LpxA-like enzymes"/>
    <property type="match status" value="1"/>
</dbReference>
<dbReference type="EMBL" id="NUMG01000041">
    <property type="protein sequence ID" value="PGT97485.1"/>
    <property type="molecule type" value="Genomic_DNA"/>
</dbReference>
<dbReference type="CDD" id="cd03354">
    <property type="entry name" value="LbH_SAT"/>
    <property type="match status" value="1"/>
</dbReference>
<sequence>MFYRMERYFYKIKLEFISIFIRALIRIIFSCDIPYKANIGEGTIFPHDGLGIVIHPNAIIGENCKVLHGVTIGGRSGYEEVPVIGDNVTIGTHAVLLGPINVGNNATIAAGAVVINDVPDNCVVAGVPAKIIKSITN</sequence>
<evidence type="ECO:0000313" key="6">
    <source>
        <dbReference type="EMBL" id="PGT97485.1"/>
    </source>
</evidence>
<proteinExistence type="inferred from homology"/>
<keyword evidence="3 6" id="KW-0808">Transferase</keyword>
<dbReference type="InterPro" id="IPR018357">
    <property type="entry name" value="Hexapep_transf_CS"/>
</dbReference>
<evidence type="ECO:0000313" key="7">
    <source>
        <dbReference type="Proteomes" id="UP000225766"/>
    </source>
</evidence>
<evidence type="ECO:0000256" key="1">
    <source>
        <dbReference type="ARBA" id="ARBA00007274"/>
    </source>
</evidence>
<dbReference type="GO" id="GO:0006535">
    <property type="term" value="P:cysteine biosynthetic process from serine"/>
    <property type="evidence" value="ECO:0007669"/>
    <property type="project" value="InterPro"/>
</dbReference>
<evidence type="ECO:0000256" key="5">
    <source>
        <dbReference type="ARBA" id="ARBA00023315"/>
    </source>
</evidence>
<dbReference type="InterPro" id="IPR011004">
    <property type="entry name" value="Trimer_LpxA-like_sf"/>
</dbReference>
<keyword evidence="4" id="KW-0677">Repeat</keyword>
<dbReference type="AlphaFoldDB" id="A0A2C1KXY4"/>
<comment type="similarity">
    <text evidence="1">Belongs to the transferase hexapeptide repeat family.</text>
</comment>
<accession>A0A2C1KXY4</accession>
<dbReference type="InterPro" id="IPR045304">
    <property type="entry name" value="LbH_SAT"/>
</dbReference>
<dbReference type="GO" id="GO:0009001">
    <property type="term" value="F:serine O-acetyltransferase activity"/>
    <property type="evidence" value="ECO:0007669"/>
    <property type="project" value="InterPro"/>
</dbReference>
<evidence type="ECO:0000256" key="4">
    <source>
        <dbReference type="ARBA" id="ARBA00022737"/>
    </source>
</evidence>
<dbReference type="InterPro" id="IPR001451">
    <property type="entry name" value="Hexapep"/>
</dbReference>
<organism evidence="6 7">
    <name type="scientific">Bacillus cereus</name>
    <dbReference type="NCBI Taxonomy" id="1396"/>
    <lineage>
        <taxon>Bacteria</taxon>
        <taxon>Bacillati</taxon>
        <taxon>Bacillota</taxon>
        <taxon>Bacilli</taxon>
        <taxon>Bacillales</taxon>
        <taxon>Bacillaceae</taxon>
        <taxon>Bacillus</taxon>
        <taxon>Bacillus cereus group</taxon>
    </lineage>
</organism>
<evidence type="ECO:0000256" key="2">
    <source>
        <dbReference type="ARBA" id="ARBA00018522"/>
    </source>
</evidence>
<dbReference type="PANTHER" id="PTHR42811">
    <property type="entry name" value="SERINE ACETYLTRANSFERASE"/>
    <property type="match status" value="1"/>
</dbReference>
<keyword evidence="5" id="KW-0012">Acyltransferase</keyword>
<name>A0A2C1KXY4_BACCE</name>
<dbReference type="Gene3D" id="2.160.10.10">
    <property type="entry name" value="Hexapeptide repeat proteins"/>
    <property type="match status" value="1"/>
</dbReference>
<dbReference type="PIRSF" id="PIRSF000441">
    <property type="entry name" value="CysE"/>
    <property type="match status" value="1"/>
</dbReference>
<dbReference type="GO" id="GO:0005737">
    <property type="term" value="C:cytoplasm"/>
    <property type="evidence" value="ECO:0007669"/>
    <property type="project" value="InterPro"/>
</dbReference>
<gene>
    <name evidence="6" type="ORF">COD19_24935</name>
</gene>
<comment type="caution">
    <text evidence="6">The sequence shown here is derived from an EMBL/GenBank/DDBJ whole genome shotgun (WGS) entry which is preliminary data.</text>
</comment>
<reference evidence="6 7" key="1">
    <citation type="submission" date="2017-09" db="EMBL/GenBank/DDBJ databases">
        <title>Large-scale bioinformatics analysis of Bacillus genomes uncovers conserved roles of natural products in bacterial physiology.</title>
        <authorList>
            <consortium name="Agbiome Team Llc"/>
            <person name="Bleich R.M."/>
            <person name="Grubbs K.J."/>
            <person name="Santa Maria K.C."/>
            <person name="Allen S.E."/>
            <person name="Farag S."/>
            <person name="Shank E.A."/>
            <person name="Bowers A."/>
        </authorList>
    </citation>
    <scope>NUCLEOTIDE SEQUENCE [LARGE SCALE GENOMIC DNA]</scope>
    <source>
        <strain evidence="6 7">AFS040105</strain>
    </source>
</reference>
<dbReference type="InterPro" id="IPR005881">
    <property type="entry name" value="Ser_O-AcTrfase"/>
</dbReference>
<dbReference type="Proteomes" id="UP000225766">
    <property type="component" value="Unassembled WGS sequence"/>
</dbReference>